<name>A0A7S3HI52_9STRA</name>
<organism evidence="1">
    <name type="scientific">Spumella elongata</name>
    <dbReference type="NCBI Taxonomy" id="89044"/>
    <lineage>
        <taxon>Eukaryota</taxon>
        <taxon>Sar</taxon>
        <taxon>Stramenopiles</taxon>
        <taxon>Ochrophyta</taxon>
        <taxon>Chrysophyceae</taxon>
        <taxon>Chromulinales</taxon>
        <taxon>Chromulinaceae</taxon>
        <taxon>Spumella</taxon>
    </lineage>
</organism>
<accession>A0A7S3HI52</accession>
<protein>
    <submittedName>
        <fullName evidence="1">Uncharacterized protein</fullName>
    </submittedName>
</protein>
<proteinExistence type="predicted"/>
<dbReference type="AlphaFoldDB" id="A0A7S3HI52"/>
<evidence type="ECO:0000313" key="1">
    <source>
        <dbReference type="EMBL" id="CAE0295597.1"/>
    </source>
</evidence>
<reference evidence="1" key="1">
    <citation type="submission" date="2021-01" db="EMBL/GenBank/DDBJ databases">
        <authorList>
            <person name="Corre E."/>
            <person name="Pelletier E."/>
            <person name="Niang G."/>
            <person name="Scheremetjew M."/>
            <person name="Finn R."/>
            <person name="Kale V."/>
            <person name="Holt S."/>
            <person name="Cochrane G."/>
            <person name="Meng A."/>
            <person name="Brown T."/>
            <person name="Cohen L."/>
        </authorList>
    </citation>
    <scope>NUCLEOTIDE SEQUENCE</scope>
    <source>
        <strain evidence="1">CCAP 955/1</strain>
    </source>
</reference>
<gene>
    <name evidence="1" type="ORF">SELO1098_LOCUS24449</name>
</gene>
<sequence length="112" mass="12014">MWSCPHHAGCVTCGRRGAAAGFLFRCEMCPNSYCEDCLPAEHHFVGVCERWAELGYATPGSSCFIHCSTGCAKFALEQENHTANETAVVVSGGSATKVKKEKVAKKTAQGKK</sequence>
<dbReference type="EMBL" id="HBIC01047939">
    <property type="protein sequence ID" value="CAE0295597.1"/>
    <property type="molecule type" value="Transcribed_RNA"/>
</dbReference>